<keyword evidence="7 14" id="KW-0347">Helicase</keyword>
<dbReference type="InterPro" id="IPR049080">
    <property type="entry name" value="MOV-10-like_beta-barrel"/>
</dbReference>
<feature type="domain" description="DNA2/NAM7 helicase helicase" evidence="11">
    <location>
        <begin position="1179"/>
        <end position="1254"/>
    </location>
</feature>
<evidence type="ECO:0000259" key="11">
    <source>
        <dbReference type="Pfam" id="PF13086"/>
    </source>
</evidence>
<keyword evidence="5" id="KW-0547">Nucleotide-binding</keyword>
<dbReference type="InterPro" id="IPR041679">
    <property type="entry name" value="DNA2/NAM7-like_C"/>
</dbReference>
<feature type="region of interest" description="Disordered" evidence="10">
    <location>
        <begin position="711"/>
        <end position="824"/>
    </location>
</feature>
<evidence type="ECO:0000259" key="12">
    <source>
        <dbReference type="Pfam" id="PF13087"/>
    </source>
</evidence>
<feature type="domain" description="Helicase MOV-10-like beta-barrel" evidence="13">
    <location>
        <begin position="565"/>
        <end position="635"/>
    </location>
</feature>
<dbReference type="GO" id="GO:0003724">
    <property type="term" value="F:RNA helicase activity"/>
    <property type="evidence" value="ECO:0007669"/>
    <property type="project" value="UniProtKB-EC"/>
</dbReference>
<evidence type="ECO:0000256" key="10">
    <source>
        <dbReference type="SAM" id="MobiDB-lite"/>
    </source>
</evidence>
<evidence type="ECO:0000256" key="9">
    <source>
        <dbReference type="ARBA" id="ARBA00047984"/>
    </source>
</evidence>
<dbReference type="InterPro" id="IPR041677">
    <property type="entry name" value="DNA2/NAM7_AAA_11"/>
</dbReference>
<proteinExistence type="inferred from homology"/>
<dbReference type="PANTHER" id="PTHR45418:SF1">
    <property type="entry name" value="CANCER_TESTIS ANTIGEN 55"/>
    <property type="match status" value="1"/>
</dbReference>
<dbReference type="GO" id="GO:0005737">
    <property type="term" value="C:cytoplasm"/>
    <property type="evidence" value="ECO:0007669"/>
    <property type="project" value="UniProtKB-SubCell"/>
</dbReference>
<feature type="compositionally biased region" description="Basic and acidic residues" evidence="10">
    <location>
        <begin position="727"/>
        <end position="764"/>
    </location>
</feature>
<feature type="compositionally biased region" description="Polar residues" evidence="10">
    <location>
        <begin position="711"/>
        <end position="723"/>
    </location>
</feature>
<dbReference type="EMBL" id="HBUF01236129">
    <property type="protein sequence ID" value="CAG6675298.1"/>
    <property type="molecule type" value="Transcribed_RNA"/>
</dbReference>
<protein>
    <recommendedName>
        <fullName evidence="3">RNA helicase</fullName>
        <ecNumber evidence="3">3.6.4.13</ecNumber>
    </recommendedName>
</protein>
<dbReference type="GO" id="GO:0016787">
    <property type="term" value="F:hydrolase activity"/>
    <property type="evidence" value="ECO:0007669"/>
    <property type="project" value="UniProtKB-KW"/>
</dbReference>
<accession>A0A8D8WWM2</accession>
<dbReference type="EC" id="3.6.4.13" evidence="3"/>
<organism evidence="14">
    <name type="scientific">Cacopsylla melanoneura</name>
    <dbReference type="NCBI Taxonomy" id="428564"/>
    <lineage>
        <taxon>Eukaryota</taxon>
        <taxon>Metazoa</taxon>
        <taxon>Ecdysozoa</taxon>
        <taxon>Arthropoda</taxon>
        <taxon>Hexapoda</taxon>
        <taxon>Insecta</taxon>
        <taxon>Pterygota</taxon>
        <taxon>Neoptera</taxon>
        <taxon>Paraneoptera</taxon>
        <taxon>Hemiptera</taxon>
        <taxon>Sternorrhyncha</taxon>
        <taxon>Psylloidea</taxon>
        <taxon>Psyllidae</taxon>
        <taxon>Psyllinae</taxon>
        <taxon>Cacopsylla</taxon>
    </lineage>
</organism>
<evidence type="ECO:0000256" key="8">
    <source>
        <dbReference type="ARBA" id="ARBA00022840"/>
    </source>
</evidence>
<feature type="compositionally biased region" description="Polar residues" evidence="10">
    <location>
        <begin position="765"/>
        <end position="823"/>
    </location>
</feature>
<evidence type="ECO:0000256" key="2">
    <source>
        <dbReference type="ARBA" id="ARBA00005601"/>
    </source>
</evidence>
<feature type="domain" description="DNA2/NAM7 helicase helicase" evidence="11">
    <location>
        <begin position="1052"/>
        <end position="1134"/>
    </location>
</feature>
<dbReference type="CDD" id="cd18808">
    <property type="entry name" value="SF1_C_Upf1"/>
    <property type="match status" value="1"/>
</dbReference>
<dbReference type="InterPro" id="IPR027417">
    <property type="entry name" value="P-loop_NTPase"/>
</dbReference>
<evidence type="ECO:0000256" key="7">
    <source>
        <dbReference type="ARBA" id="ARBA00022806"/>
    </source>
</evidence>
<dbReference type="SUPFAM" id="SSF52540">
    <property type="entry name" value="P-loop containing nucleoside triphosphate hydrolases"/>
    <property type="match status" value="1"/>
</dbReference>
<comment type="subcellular location">
    <subcellularLocation>
        <location evidence="1">Cytoplasm</location>
    </subcellularLocation>
</comment>
<sequence>MFGIFSALKNLIFTSHDENEINEEDLWDKLDEQSDEFLEKVHIEQLCSNVPELEEELDDEEFNVGDKKEGVVKYSEIKEGVITTVKKDGGVINHVYLCRSEDILPHIIQAGDQVLFRTIIQAGVEEVLFVKVEKITPKHSTKSLDVIEPSKLIGQTFELDRKVTGKITDKCTNSLTVDNHHTLPLNNVKCDFILEIGDKVSIDCAADIKTGEIIEYKHVKPATRKLFTHCAITHYNESMGIGVVLHEVKNAKNIEVAFSKNVCKQGYLPALNDLVCVDAMESDQELFQWRALNLDLEKRVEQAKTAVAPSLRSFVATHEELTAKCISENRFNMEGGRNEYITIEIRNTGFKPRQLLAVNIDNQERNGGHLISQLRTVRPSHDKYVKFPACILPGKYLEFVMEVMPRFLGKSSEKLTFSLDNEGALKVPVELEIYIKGLSEKQNGVKRFQRKKQYNAEEICFRDSLLNIIRGVRPTSNGMKFQSVRLPAYEVPHRLLESCRGGTRGQQVPTQSQMVENLKLYYGVLYEQLSEDNYMSKFHTCLFLEEITLMAHMANLEIAKGVLRHSGEYLALYVVGLMEARPSLIIGDRVYASVPDNVNIKDKANTYEGFIHAIRHEELLIKFAKTFHDSYRGESYRFRFVHGRTQFRRLHYVLDDVMKPKLGVEWLFPRLVQEKAPVVDIIGEDQPIEKPVYLNEKPELLTKKLKKIFPSSQENEQGDQTVVKTGDNPDIKPDRSDCHDRKEKEEIVPIGKNEEQIEVTRDSRNTTSPSNLHVSNESTSVLSDQNTVPITTNQSISQNRGNKNDSPIATNQNTSPITSNEITPSIRDKTELQEFENIAPTSSSATAEELALFNKLLNPTRQGGRQKVSFPRNGVAVKPINGVLDQSTGRDEVNKQKEQSIVDGVSDGVGDKLVQKLTSIGTEVSADILDGKRENKIVHITGNDRDEVSKTTDVVIPNTNNEERVPMEVQVAGNILQDKTNVEESQSKPTKPTKEPTEMEKLNWGKTKRNSEVQWVRDFAGMGGAPRTNNPNARLTNIPLRQKELIWFNRNLNWYQKAAVRNILKFEARPLPYIIFGPPGTGKTVTVTETVLQLYNLIPESRILLATPNNASADLLTENLIESGQFQIGDLVRLLSFTYLQNGNVPANIAPYCSLVNNKHLDDCRETVENTGGVTVQSRESLLQHRLLISTCSSFGQLITLGVPAGYFTHCIVDEAGQATEPEILVPISLLHKDNGHVVLAGDPLQLGPAVFSKMGQQLELATSLLERLTSRYLYARDVTRFYETGGYDPRLVTRLVDNYRTMPEILKISSDLFYDSSLVPHVSLEDYEGLILSKLGKVLPPRPAHSTHPSPILFHGVQGDAAQDKESPSWYNSTEAVVVIAYLKKLYDAGLHSDQIGIITPYRRQVAKIRYIISGCGIPEPKVASIEEFQGQERLVIIVSTVRSLSSSASLPQDLSQCLGFIGLPTRLNVAMTRARALLILVGDPNLLAEDVYWCKIINYVKSIGGYTGCIPNHPKLGM</sequence>
<comment type="similarity">
    <text evidence="2">Belongs to the DNA2/NAM7 helicase family. SDE3 subfamily.</text>
</comment>
<dbReference type="GO" id="GO:0005524">
    <property type="term" value="F:ATP binding"/>
    <property type="evidence" value="ECO:0007669"/>
    <property type="project" value="UniProtKB-KW"/>
</dbReference>
<evidence type="ECO:0000259" key="13">
    <source>
        <dbReference type="Pfam" id="PF21634"/>
    </source>
</evidence>
<dbReference type="Pfam" id="PF13086">
    <property type="entry name" value="AAA_11"/>
    <property type="match status" value="2"/>
</dbReference>
<dbReference type="Gene3D" id="3.40.50.300">
    <property type="entry name" value="P-loop containing nucleotide triphosphate hydrolases"/>
    <property type="match status" value="2"/>
</dbReference>
<comment type="catalytic activity">
    <reaction evidence="9">
        <text>ATP + H2O = ADP + phosphate + H(+)</text>
        <dbReference type="Rhea" id="RHEA:13065"/>
        <dbReference type="ChEBI" id="CHEBI:15377"/>
        <dbReference type="ChEBI" id="CHEBI:15378"/>
        <dbReference type="ChEBI" id="CHEBI:30616"/>
        <dbReference type="ChEBI" id="CHEBI:43474"/>
        <dbReference type="ChEBI" id="CHEBI:456216"/>
        <dbReference type="EC" id="3.6.4.13"/>
    </reaction>
</comment>
<dbReference type="Pfam" id="PF13087">
    <property type="entry name" value="AAA_12"/>
    <property type="match status" value="1"/>
</dbReference>
<evidence type="ECO:0000313" key="14">
    <source>
        <dbReference type="EMBL" id="CAG6675298.1"/>
    </source>
</evidence>
<evidence type="ECO:0000256" key="5">
    <source>
        <dbReference type="ARBA" id="ARBA00022741"/>
    </source>
</evidence>
<evidence type="ECO:0000256" key="3">
    <source>
        <dbReference type="ARBA" id="ARBA00012552"/>
    </source>
</evidence>
<name>A0A8D8WWM2_9HEMI</name>
<feature type="domain" description="DNA2/NAM7 helicase-like C-terminal" evidence="12">
    <location>
        <begin position="1264"/>
        <end position="1486"/>
    </location>
</feature>
<evidence type="ECO:0000256" key="1">
    <source>
        <dbReference type="ARBA" id="ARBA00004496"/>
    </source>
</evidence>
<evidence type="ECO:0000256" key="4">
    <source>
        <dbReference type="ARBA" id="ARBA00022490"/>
    </source>
</evidence>
<keyword evidence="4" id="KW-0963">Cytoplasm</keyword>
<keyword evidence="6" id="KW-0378">Hydrolase</keyword>
<evidence type="ECO:0000256" key="6">
    <source>
        <dbReference type="ARBA" id="ARBA00022801"/>
    </source>
</evidence>
<keyword evidence="8" id="KW-0067">ATP-binding</keyword>
<reference evidence="14" key="1">
    <citation type="submission" date="2021-05" db="EMBL/GenBank/DDBJ databases">
        <authorList>
            <person name="Alioto T."/>
            <person name="Alioto T."/>
            <person name="Gomez Garrido J."/>
        </authorList>
    </citation>
    <scope>NUCLEOTIDE SEQUENCE</scope>
</reference>
<dbReference type="Pfam" id="PF21634">
    <property type="entry name" value="MOV-10_beta-barrel"/>
    <property type="match status" value="1"/>
</dbReference>
<dbReference type="PANTHER" id="PTHR45418">
    <property type="entry name" value="CANCER/TESTIS ANTIGEN 55"/>
    <property type="match status" value="1"/>
</dbReference>
<feature type="compositionally biased region" description="Basic and acidic residues" evidence="10">
    <location>
        <begin position="980"/>
        <end position="1003"/>
    </location>
</feature>
<dbReference type="InterPro" id="IPR047187">
    <property type="entry name" value="SF1_C_Upf1"/>
</dbReference>
<feature type="region of interest" description="Disordered" evidence="10">
    <location>
        <begin position="977"/>
        <end position="1007"/>
    </location>
</feature>